<evidence type="ECO:0000313" key="3">
    <source>
        <dbReference type="EMBL" id="CCK27776.1"/>
    </source>
</evidence>
<evidence type="ECO:0000313" key="4">
    <source>
        <dbReference type="Proteomes" id="UP000008043"/>
    </source>
</evidence>
<evidence type="ECO:0000256" key="1">
    <source>
        <dbReference type="ARBA" id="ARBA00022527"/>
    </source>
</evidence>
<accession>K4QUT8</accession>
<keyword evidence="1" id="KW-0723">Serine/threonine-protein kinase</keyword>
<dbReference type="Proteomes" id="UP000008043">
    <property type="component" value="Chromosome"/>
</dbReference>
<dbReference type="KEGG" id="sdv:BN159_3397"/>
<organism evidence="3 4">
    <name type="scientific">Streptomyces davaonensis (strain DSM 101723 / JCM 4913 / KCC S-0913 / 768)</name>
    <dbReference type="NCBI Taxonomy" id="1214101"/>
    <lineage>
        <taxon>Bacteria</taxon>
        <taxon>Bacillati</taxon>
        <taxon>Actinomycetota</taxon>
        <taxon>Actinomycetes</taxon>
        <taxon>Kitasatosporales</taxon>
        <taxon>Streptomycetaceae</taxon>
        <taxon>Streptomyces</taxon>
    </lineage>
</organism>
<gene>
    <name evidence="3" type="ORF">BN159_3397</name>
</gene>
<dbReference type="InterPro" id="IPR050267">
    <property type="entry name" value="Anti-sigma-factor_SerPK"/>
</dbReference>
<dbReference type="Pfam" id="PF13581">
    <property type="entry name" value="HATPase_c_2"/>
    <property type="match status" value="1"/>
</dbReference>
<keyword evidence="1" id="KW-0418">Kinase</keyword>
<dbReference type="InterPro" id="IPR003594">
    <property type="entry name" value="HATPase_dom"/>
</dbReference>
<dbReference type="GO" id="GO:0004674">
    <property type="term" value="F:protein serine/threonine kinase activity"/>
    <property type="evidence" value="ECO:0007669"/>
    <property type="project" value="UniProtKB-KW"/>
</dbReference>
<dbReference type="InterPro" id="IPR036890">
    <property type="entry name" value="HATPase_C_sf"/>
</dbReference>
<dbReference type="PATRIC" id="fig|1214101.3.peg.3447"/>
<dbReference type="PANTHER" id="PTHR35526:SF3">
    <property type="entry name" value="ANTI-SIGMA-F FACTOR RSBW"/>
    <property type="match status" value="1"/>
</dbReference>
<protein>
    <recommendedName>
        <fullName evidence="2">Histidine kinase/HSP90-like ATPase domain-containing protein</fullName>
    </recommendedName>
</protein>
<keyword evidence="4" id="KW-1185">Reference proteome</keyword>
<sequence length="155" mass="17198">MQVYLPVRGVDGRTTMDIMLQLRNGPFRQPPVGAGHLTVEYDPRPSAVREARAEVRRQLEGWGLAGQDELLDTAELLVSELATNALLHSASRFRVTLSAARGVLRCEVEDAGRRTPQVLDAGSSESGRGMFLVDALARRWGCHQDGQRKTVWFEL</sequence>
<dbReference type="Gene3D" id="3.30.565.10">
    <property type="entry name" value="Histidine kinase-like ATPase, C-terminal domain"/>
    <property type="match status" value="1"/>
</dbReference>
<dbReference type="eggNOG" id="COG2208">
    <property type="taxonomic scope" value="Bacteria"/>
</dbReference>
<dbReference type="EMBL" id="HE971709">
    <property type="protein sequence ID" value="CCK27776.1"/>
    <property type="molecule type" value="Genomic_DNA"/>
</dbReference>
<keyword evidence="1" id="KW-0808">Transferase</keyword>
<dbReference type="SUPFAM" id="SSF55874">
    <property type="entry name" value="ATPase domain of HSP90 chaperone/DNA topoisomerase II/histidine kinase"/>
    <property type="match status" value="1"/>
</dbReference>
<proteinExistence type="predicted"/>
<dbReference type="HOGENOM" id="CLU_090336_6_0_11"/>
<feature type="domain" description="Histidine kinase/HSP90-like ATPase" evidence="2">
    <location>
        <begin position="44"/>
        <end position="153"/>
    </location>
</feature>
<name>K4QUT8_STRDJ</name>
<evidence type="ECO:0000259" key="2">
    <source>
        <dbReference type="Pfam" id="PF13581"/>
    </source>
</evidence>
<dbReference type="CDD" id="cd16936">
    <property type="entry name" value="HATPase_RsbW-like"/>
    <property type="match status" value="1"/>
</dbReference>
<dbReference type="PANTHER" id="PTHR35526">
    <property type="entry name" value="ANTI-SIGMA-F FACTOR RSBW-RELATED"/>
    <property type="match status" value="1"/>
</dbReference>
<dbReference type="STRING" id="1214101.BN159_3397"/>
<reference evidence="3 4" key="1">
    <citation type="journal article" date="2012" name="J. Bacteriol.">
        <title>Genome sequence of the bacterium Streptomyces davawensis JCM 4913 and heterologous production of the unique antibiotic roseoflavin.</title>
        <authorList>
            <person name="Jankowitsch F."/>
            <person name="Schwarz J."/>
            <person name="Ruckert C."/>
            <person name="Gust B."/>
            <person name="Szczepanowski R."/>
            <person name="Blom J."/>
            <person name="Pelzer S."/>
            <person name="Kalinowski J."/>
            <person name="Mack M."/>
        </authorList>
    </citation>
    <scope>NUCLEOTIDE SEQUENCE [LARGE SCALE GENOMIC DNA]</scope>
    <source>
        <strain evidence="4">DSM 101723 / JCM 4913 / KCC S-0913 / 768</strain>
    </source>
</reference>
<dbReference type="AlphaFoldDB" id="K4QUT8"/>